<dbReference type="EMBL" id="BAABAT010000018">
    <property type="protein sequence ID" value="GAA4254331.1"/>
    <property type="molecule type" value="Genomic_DNA"/>
</dbReference>
<keyword evidence="2" id="KW-1185">Reference proteome</keyword>
<accession>A0ABP8DEW0</accession>
<evidence type="ECO:0000313" key="1">
    <source>
        <dbReference type="EMBL" id="GAA4254331.1"/>
    </source>
</evidence>
<proteinExistence type="predicted"/>
<comment type="caution">
    <text evidence="1">The sequence shown here is derived from an EMBL/GenBank/DDBJ whole genome shotgun (WGS) entry which is preliminary data.</text>
</comment>
<name>A0ABP8DEW0_9ACTN</name>
<reference evidence="2" key="1">
    <citation type="journal article" date="2019" name="Int. J. Syst. Evol. Microbiol.">
        <title>The Global Catalogue of Microorganisms (GCM) 10K type strain sequencing project: providing services to taxonomists for standard genome sequencing and annotation.</title>
        <authorList>
            <consortium name="The Broad Institute Genomics Platform"/>
            <consortium name="The Broad Institute Genome Sequencing Center for Infectious Disease"/>
            <person name="Wu L."/>
            <person name="Ma J."/>
        </authorList>
    </citation>
    <scope>NUCLEOTIDE SEQUENCE [LARGE SCALE GENOMIC DNA]</scope>
    <source>
        <strain evidence="2">JCM 17441</strain>
    </source>
</reference>
<sequence length="146" mass="15367">MARSVPSAGGGDDLVVAVIDERQCSLAAVRHAAQHSGRLVVLARPRQLLSEPVLTAHGLTFQPDDRLAAELFAEAAVLLAACDRRWHFGLLPPGRTLHQALAAAAPPGGPALVVAARHRHGAGRLPWLGDPPLPRLGRAAWVSCDV</sequence>
<dbReference type="RefSeq" id="WP_345131378.1">
    <property type="nucleotide sequence ID" value="NZ_BAABAT010000018.1"/>
</dbReference>
<protein>
    <recommendedName>
        <fullName evidence="3">UspA domain-containing protein</fullName>
    </recommendedName>
</protein>
<dbReference type="Proteomes" id="UP001500620">
    <property type="component" value="Unassembled WGS sequence"/>
</dbReference>
<gene>
    <name evidence="1" type="ORF">GCM10022255_058630</name>
</gene>
<organism evidence="1 2">
    <name type="scientific">Dactylosporangium darangshiense</name>
    <dbReference type="NCBI Taxonomy" id="579108"/>
    <lineage>
        <taxon>Bacteria</taxon>
        <taxon>Bacillati</taxon>
        <taxon>Actinomycetota</taxon>
        <taxon>Actinomycetes</taxon>
        <taxon>Micromonosporales</taxon>
        <taxon>Micromonosporaceae</taxon>
        <taxon>Dactylosporangium</taxon>
    </lineage>
</organism>
<evidence type="ECO:0008006" key="3">
    <source>
        <dbReference type="Google" id="ProtNLM"/>
    </source>
</evidence>
<evidence type="ECO:0000313" key="2">
    <source>
        <dbReference type="Proteomes" id="UP001500620"/>
    </source>
</evidence>